<dbReference type="GO" id="GO:0032259">
    <property type="term" value="P:methylation"/>
    <property type="evidence" value="ECO:0007669"/>
    <property type="project" value="UniProtKB-KW"/>
</dbReference>
<name>A0A9W4SNA2_9GLOM</name>
<feature type="domain" description="DNA methylase N-4/N-6" evidence="4">
    <location>
        <begin position="196"/>
        <end position="265"/>
    </location>
</feature>
<keyword evidence="1" id="KW-0489">Methyltransferase</keyword>
<proteinExistence type="predicted"/>
<protein>
    <submittedName>
        <fullName evidence="5">4156_t:CDS:1</fullName>
    </submittedName>
</protein>
<dbReference type="EMBL" id="CAMKVN010001393">
    <property type="protein sequence ID" value="CAI2175648.1"/>
    <property type="molecule type" value="Genomic_DNA"/>
</dbReference>
<organism evidence="5 6">
    <name type="scientific">Funneliformis geosporum</name>
    <dbReference type="NCBI Taxonomy" id="1117311"/>
    <lineage>
        <taxon>Eukaryota</taxon>
        <taxon>Fungi</taxon>
        <taxon>Fungi incertae sedis</taxon>
        <taxon>Mucoromycota</taxon>
        <taxon>Glomeromycotina</taxon>
        <taxon>Glomeromycetes</taxon>
        <taxon>Glomerales</taxon>
        <taxon>Glomeraceae</taxon>
        <taxon>Funneliformis</taxon>
    </lineage>
</organism>
<dbReference type="Gene3D" id="1.10.260.40">
    <property type="entry name" value="lambda repressor-like DNA-binding domains"/>
    <property type="match status" value="1"/>
</dbReference>
<keyword evidence="3" id="KW-0238">DNA-binding</keyword>
<evidence type="ECO:0000256" key="2">
    <source>
        <dbReference type="ARBA" id="ARBA00022679"/>
    </source>
</evidence>
<dbReference type="PANTHER" id="PTHR36924">
    <property type="entry name" value="ANTITOXIN HIGA-1"/>
    <property type="match status" value="1"/>
</dbReference>
<evidence type="ECO:0000313" key="6">
    <source>
        <dbReference type="Proteomes" id="UP001153678"/>
    </source>
</evidence>
<dbReference type="OrthoDB" id="2433712at2759"/>
<evidence type="ECO:0000256" key="3">
    <source>
        <dbReference type="ARBA" id="ARBA00023125"/>
    </source>
</evidence>
<dbReference type="SUPFAM" id="SSF47413">
    <property type="entry name" value="lambda repressor-like DNA-binding domains"/>
    <property type="match status" value="1"/>
</dbReference>
<dbReference type="PANTHER" id="PTHR36924:SF1">
    <property type="entry name" value="ANTITOXIN HIGA-1"/>
    <property type="match status" value="1"/>
</dbReference>
<evidence type="ECO:0000313" key="5">
    <source>
        <dbReference type="EMBL" id="CAI2175648.1"/>
    </source>
</evidence>
<dbReference type="Proteomes" id="UP001153678">
    <property type="component" value="Unassembled WGS sequence"/>
</dbReference>
<dbReference type="NCBIfam" id="TIGR02607">
    <property type="entry name" value="antidote_HigA"/>
    <property type="match status" value="1"/>
</dbReference>
<evidence type="ECO:0000259" key="4">
    <source>
        <dbReference type="Pfam" id="PF01555"/>
    </source>
</evidence>
<reference evidence="5" key="1">
    <citation type="submission" date="2022-08" db="EMBL/GenBank/DDBJ databases">
        <authorList>
            <person name="Kallberg Y."/>
            <person name="Tangrot J."/>
            <person name="Rosling A."/>
        </authorList>
    </citation>
    <scope>NUCLEOTIDE SEQUENCE</scope>
    <source>
        <strain evidence="5">Wild A</strain>
    </source>
</reference>
<evidence type="ECO:0000256" key="1">
    <source>
        <dbReference type="ARBA" id="ARBA00022603"/>
    </source>
</evidence>
<dbReference type="SUPFAM" id="SSF53335">
    <property type="entry name" value="S-adenosyl-L-methionine-dependent methyltransferases"/>
    <property type="match status" value="1"/>
</dbReference>
<dbReference type="InterPro" id="IPR002941">
    <property type="entry name" value="DNA_methylase_N4/N6"/>
</dbReference>
<gene>
    <name evidence="5" type="ORF">FWILDA_LOCUS7199</name>
</gene>
<dbReference type="InterPro" id="IPR029063">
    <property type="entry name" value="SAM-dependent_MTases_sf"/>
</dbReference>
<dbReference type="InterPro" id="IPR010982">
    <property type="entry name" value="Lambda_DNA-bd_dom_sf"/>
</dbReference>
<accession>A0A9W4SNA2</accession>
<keyword evidence="6" id="KW-1185">Reference proteome</keyword>
<dbReference type="Gene3D" id="3.40.50.150">
    <property type="entry name" value="Vaccinia Virus protein VP39"/>
    <property type="match status" value="1"/>
</dbReference>
<comment type="caution">
    <text evidence="5">The sequence shown here is derived from an EMBL/GenBank/DDBJ whole genome shotgun (WGS) entry which is preliminary data.</text>
</comment>
<dbReference type="Pfam" id="PF01555">
    <property type="entry name" value="N6_N4_Mtase"/>
    <property type="match status" value="1"/>
</dbReference>
<dbReference type="InterPro" id="IPR013430">
    <property type="entry name" value="Toxin_antidote_HigA"/>
</dbReference>
<keyword evidence="2" id="KW-0808">Transferase</keyword>
<sequence>MSQPFTESAPRFKILPAYQFHYVVESHGEGLGFPELLSQLNEENIELVLIPPLVKDLILQLWQINESTLAELVESEYLVPKYAIRQNNSHDCGVAVIEIAVAKRERNEWRRSGEALELLTSLPDNSTNLVFLDPQYEPVNNVLKLDYPLYSQSDYQILSILEQVARILKPSGSWLRSQAEFAFLIQKHPTNSKLFKNRSLGNVWEENSLPTNQRNHPHQKPRELIRTLIEATTQKGDLIVDPCAGSFVVLEVCQELEREFIGVDLTYNQRKKLPPIHPGEILREELLKPYCLTSLKLAQSIKVDQQKIQAVIEEKGNIDADLSYRLGLYFGFREDYWLDLQKHYELDQEVENLANRYPSPQYPLSVNKLAPRKLLLVAQARNLRELSNYPANRLEKLREQRNYILKESSKLYREEQEYKRKQLLWYQEEAGFTQPSHQKIKKRQKITKLEDVEKLTHELYQASPRRLRDRHMTVTNKPSKGIDFQEIFEKKYKKNPFSETKKHYLKAFQEFLGRQHSDGEKLSDEELKPFLDKKGDFK</sequence>
<dbReference type="AlphaFoldDB" id="A0A9W4SNA2"/>
<dbReference type="GO" id="GO:0008170">
    <property type="term" value="F:N-methyltransferase activity"/>
    <property type="evidence" value="ECO:0007669"/>
    <property type="project" value="InterPro"/>
</dbReference>
<dbReference type="GO" id="GO:0003677">
    <property type="term" value="F:DNA binding"/>
    <property type="evidence" value="ECO:0007669"/>
    <property type="project" value="UniProtKB-KW"/>
</dbReference>